<dbReference type="OrthoDB" id="191139at2759"/>
<dbReference type="STRING" id="694270.A0A395S9Z5"/>
<proteinExistence type="inferred from homology"/>
<dbReference type="InterPro" id="IPR002347">
    <property type="entry name" value="SDR_fam"/>
</dbReference>
<dbReference type="GO" id="GO:0016491">
    <property type="term" value="F:oxidoreductase activity"/>
    <property type="evidence" value="ECO:0007669"/>
    <property type="project" value="UniProtKB-KW"/>
</dbReference>
<comment type="similarity">
    <text evidence="1">Belongs to the short-chain dehydrogenases/reductases (SDR) family.</text>
</comment>
<accession>A0A395S9Z5</accession>
<evidence type="ECO:0000313" key="5">
    <source>
        <dbReference type="Proteomes" id="UP000266234"/>
    </source>
</evidence>
<keyword evidence="5" id="KW-1185">Reference proteome</keyword>
<dbReference type="Proteomes" id="UP000266234">
    <property type="component" value="Unassembled WGS sequence"/>
</dbReference>
<evidence type="ECO:0000256" key="3">
    <source>
        <dbReference type="ARBA" id="ARBA00023002"/>
    </source>
</evidence>
<evidence type="ECO:0000256" key="1">
    <source>
        <dbReference type="ARBA" id="ARBA00006484"/>
    </source>
</evidence>
<organism evidence="4 5">
    <name type="scientific">Fusarium longipes</name>
    <dbReference type="NCBI Taxonomy" id="694270"/>
    <lineage>
        <taxon>Eukaryota</taxon>
        <taxon>Fungi</taxon>
        <taxon>Dikarya</taxon>
        <taxon>Ascomycota</taxon>
        <taxon>Pezizomycotina</taxon>
        <taxon>Sordariomycetes</taxon>
        <taxon>Hypocreomycetidae</taxon>
        <taxon>Hypocreales</taxon>
        <taxon>Nectriaceae</taxon>
        <taxon>Fusarium</taxon>
    </lineage>
</organism>
<dbReference type="InterPro" id="IPR036291">
    <property type="entry name" value="NAD(P)-bd_dom_sf"/>
</dbReference>
<keyword evidence="2" id="KW-0521">NADP</keyword>
<dbReference type="Gene3D" id="3.40.50.720">
    <property type="entry name" value="NAD(P)-binding Rossmann-like Domain"/>
    <property type="match status" value="1"/>
</dbReference>
<dbReference type="SUPFAM" id="SSF51735">
    <property type="entry name" value="NAD(P)-binding Rossmann-fold domains"/>
    <property type="match status" value="1"/>
</dbReference>
<dbReference type="EMBL" id="PXOG01000185">
    <property type="protein sequence ID" value="RGP69241.1"/>
    <property type="molecule type" value="Genomic_DNA"/>
</dbReference>
<dbReference type="PRINTS" id="PR00081">
    <property type="entry name" value="GDHRDH"/>
</dbReference>
<sequence length="315" mass="34034">MFGGNTSISFNPDVDIPALTGKVILVTGGSNGLGKESIMQLAKQKPAEIWMGARSAERAQIAIGDIQKEIPNAVIKFLHIDLGSFTSISKAATTFRKQSSRLDILMLNAGIMITPAGLTDDGYEIQFGTNHMGHSLLTKLLLPTLLSTAALPDSDVRVIVLSSEAHNMAPREGILWENLKTEANDITTRARYGQSKLANILYAQELAKRHPQIKVASVHPGMVKTNLGNESASKSILLRIALTAARGVIGVDVATGALTQLWAATGRGVKSGEYYEPIGVTGRGSKWTRDPELANELWQWTENEIKGYQAESEDI</sequence>
<name>A0A395S9Z5_9HYPO</name>
<dbReference type="AlphaFoldDB" id="A0A395S9Z5"/>
<evidence type="ECO:0000313" key="4">
    <source>
        <dbReference type="EMBL" id="RGP69241.1"/>
    </source>
</evidence>
<comment type="caution">
    <text evidence="4">The sequence shown here is derived from an EMBL/GenBank/DDBJ whole genome shotgun (WGS) entry which is preliminary data.</text>
</comment>
<keyword evidence="3" id="KW-0560">Oxidoreductase</keyword>
<reference evidence="4 5" key="1">
    <citation type="journal article" date="2018" name="PLoS Pathog.">
        <title>Evolution of structural diversity of trichothecenes, a family of toxins produced by plant pathogenic and entomopathogenic fungi.</title>
        <authorList>
            <person name="Proctor R.H."/>
            <person name="McCormick S.P."/>
            <person name="Kim H.S."/>
            <person name="Cardoza R.E."/>
            <person name="Stanley A.M."/>
            <person name="Lindo L."/>
            <person name="Kelly A."/>
            <person name="Brown D.W."/>
            <person name="Lee T."/>
            <person name="Vaughan M.M."/>
            <person name="Alexander N.J."/>
            <person name="Busman M."/>
            <person name="Gutierrez S."/>
        </authorList>
    </citation>
    <scope>NUCLEOTIDE SEQUENCE [LARGE SCALE GENOMIC DNA]</scope>
    <source>
        <strain evidence="4 5">NRRL 20695</strain>
    </source>
</reference>
<dbReference type="PANTHER" id="PTHR24320:SF282">
    <property type="entry name" value="WW DOMAIN-CONTAINING OXIDOREDUCTASE"/>
    <property type="match status" value="1"/>
</dbReference>
<evidence type="ECO:0000256" key="2">
    <source>
        <dbReference type="ARBA" id="ARBA00022857"/>
    </source>
</evidence>
<dbReference type="Pfam" id="PF00106">
    <property type="entry name" value="adh_short"/>
    <property type="match status" value="1"/>
</dbReference>
<protein>
    <submittedName>
        <fullName evidence="4">Uncharacterized protein</fullName>
    </submittedName>
</protein>
<gene>
    <name evidence="4" type="ORF">FLONG3_7877</name>
</gene>
<dbReference type="PANTHER" id="PTHR24320">
    <property type="entry name" value="RETINOL DEHYDROGENASE"/>
    <property type="match status" value="1"/>
</dbReference>